<dbReference type="OrthoDB" id="190320at2157"/>
<dbReference type="Pfam" id="PF21003">
    <property type="entry name" value="NucS_N"/>
    <property type="match status" value="1"/>
</dbReference>
<dbReference type="RefSeq" id="WP_179910555.1">
    <property type="nucleotide sequence ID" value="NZ_CP058910.1"/>
</dbReference>
<dbReference type="AlphaFoldDB" id="A0A7D5P8X9"/>
<reference evidence="2 3" key="1">
    <citation type="submission" date="2020-07" db="EMBL/GenBank/DDBJ databases">
        <title>Halosimplex pelagicum sp. nov. and Halosimplex rubrum sp. nov., isolated from salted brown alga Laminaria, and emended description of the genus Halosimplex.</title>
        <authorList>
            <person name="Cui H."/>
        </authorList>
    </citation>
    <scope>NUCLEOTIDE SEQUENCE [LARGE SCALE GENOMIC DNA]</scope>
    <source>
        <strain evidence="2 3">R27</strain>
    </source>
</reference>
<evidence type="ECO:0000313" key="3">
    <source>
        <dbReference type="Proteomes" id="UP000509667"/>
    </source>
</evidence>
<gene>
    <name evidence="2" type="ORF">HZS55_04550</name>
</gene>
<dbReference type="InterPro" id="IPR049173">
    <property type="entry name" value="NucS_N_sf"/>
</dbReference>
<sequence length="239" mass="26241">MHDEVRVVAGDCTTTFDGRNEREHRGDVVTVVKPDNTVLVHDADGYQPVAWLTRADSVQFVDGVLDAREGDQHLRVEVHDEHGAARHPVSRAGVPVGDCPTCEGRLVLARGAVLCRTCDEEYSIPRDGAVLEESCPVCALPLLRVERGAEFEVCVDRDCESIDDRVTERFDREWDCPNCEGDLRILRRGGLIAGCERYPDCDTGFGVPTGVVDGTCDCGLPVFETPSGRRCLDTGCERP</sequence>
<dbReference type="InterPro" id="IPR048302">
    <property type="entry name" value="NucS_N"/>
</dbReference>
<dbReference type="KEGG" id="hrr:HZS55_04550"/>
<organism evidence="2 3">
    <name type="scientific">Halosimplex rubrum</name>
    <dbReference type="NCBI Taxonomy" id="869889"/>
    <lineage>
        <taxon>Archaea</taxon>
        <taxon>Methanobacteriati</taxon>
        <taxon>Methanobacteriota</taxon>
        <taxon>Stenosarchaea group</taxon>
        <taxon>Halobacteria</taxon>
        <taxon>Halobacteriales</taxon>
        <taxon>Haloarculaceae</taxon>
        <taxon>Halosimplex</taxon>
    </lineage>
</organism>
<dbReference type="Gene3D" id="2.70.180.20">
    <property type="match status" value="1"/>
</dbReference>
<accession>A0A7D5P8X9</accession>
<evidence type="ECO:0000259" key="1">
    <source>
        <dbReference type="Pfam" id="PF21003"/>
    </source>
</evidence>
<keyword evidence="3" id="KW-1185">Reference proteome</keyword>
<dbReference type="EMBL" id="CP058910">
    <property type="protein sequence ID" value="QLH76619.1"/>
    <property type="molecule type" value="Genomic_DNA"/>
</dbReference>
<dbReference type="GeneID" id="56077107"/>
<dbReference type="Proteomes" id="UP000509667">
    <property type="component" value="Chromosome"/>
</dbReference>
<evidence type="ECO:0000313" key="2">
    <source>
        <dbReference type="EMBL" id="QLH76619.1"/>
    </source>
</evidence>
<name>A0A7D5P8X9_9EURY</name>
<proteinExistence type="predicted"/>
<feature type="domain" description="Endonuclease NucS N-terminal PH-like" evidence="1">
    <location>
        <begin position="4"/>
        <end position="84"/>
    </location>
</feature>
<protein>
    <submittedName>
        <fullName evidence="2">DUF91 domain-containing protein</fullName>
    </submittedName>
</protein>